<dbReference type="Proteomes" id="UP000001568">
    <property type="component" value="Chromosome 8"/>
</dbReference>
<dbReference type="PANTHER" id="PTHR11040:SF205">
    <property type="entry name" value="ZINC TRANSPORTER ZUPT"/>
    <property type="match status" value="1"/>
</dbReference>
<feature type="transmembrane region" description="Helical" evidence="5">
    <location>
        <begin position="33"/>
        <end position="54"/>
    </location>
</feature>
<dbReference type="InterPro" id="IPR003689">
    <property type="entry name" value="ZIP"/>
</dbReference>
<dbReference type="Pfam" id="PF02535">
    <property type="entry name" value="Zip"/>
    <property type="match status" value="1"/>
</dbReference>
<protein>
    <submittedName>
        <fullName evidence="6">ZIP family transporter: zinc ion</fullName>
    </submittedName>
</protein>
<keyword evidence="7" id="KW-1185">Reference proteome</keyword>
<dbReference type="RefSeq" id="XP_001419395.1">
    <property type="nucleotide sequence ID" value="XM_001419358.1"/>
</dbReference>
<dbReference type="Gramene" id="ABO97688">
    <property type="protein sequence ID" value="ABO97688"/>
    <property type="gene ID" value="OSTLU_42358"/>
</dbReference>
<dbReference type="AlphaFoldDB" id="A4S1N2"/>
<dbReference type="PANTHER" id="PTHR11040">
    <property type="entry name" value="ZINC/IRON TRANSPORTER"/>
    <property type="match status" value="1"/>
</dbReference>
<dbReference type="NCBIfam" id="NF003243">
    <property type="entry name" value="PRK04201.1"/>
    <property type="match status" value="1"/>
</dbReference>
<keyword evidence="3 5" id="KW-1133">Transmembrane helix</keyword>
<feature type="non-terminal residue" evidence="6">
    <location>
        <position position="1"/>
    </location>
</feature>
<dbReference type="KEGG" id="olu:OSTLU_42358"/>
<dbReference type="HOGENOM" id="CLU_015114_1_3_1"/>
<feature type="transmembrane region" description="Helical" evidence="5">
    <location>
        <begin position="212"/>
        <end position="236"/>
    </location>
</feature>
<dbReference type="OMA" id="FRMAFIT"/>
<dbReference type="GO" id="GO:0005385">
    <property type="term" value="F:zinc ion transmembrane transporter activity"/>
    <property type="evidence" value="ECO:0007669"/>
    <property type="project" value="TreeGrafter"/>
</dbReference>
<dbReference type="GO" id="GO:0016020">
    <property type="term" value="C:membrane"/>
    <property type="evidence" value="ECO:0007669"/>
    <property type="project" value="UniProtKB-SubCell"/>
</dbReference>
<dbReference type="STRING" id="436017.A4S1N2"/>
<organism evidence="6 7">
    <name type="scientific">Ostreococcus lucimarinus (strain CCE9901)</name>
    <dbReference type="NCBI Taxonomy" id="436017"/>
    <lineage>
        <taxon>Eukaryota</taxon>
        <taxon>Viridiplantae</taxon>
        <taxon>Chlorophyta</taxon>
        <taxon>Mamiellophyceae</taxon>
        <taxon>Mamiellales</taxon>
        <taxon>Bathycoccaceae</taxon>
        <taxon>Ostreococcus</taxon>
    </lineage>
</organism>
<evidence type="ECO:0000256" key="5">
    <source>
        <dbReference type="SAM" id="Phobius"/>
    </source>
</evidence>
<dbReference type="GeneID" id="5003233"/>
<keyword evidence="4 5" id="KW-0472">Membrane</keyword>
<feature type="transmembrane region" description="Helical" evidence="5">
    <location>
        <begin position="6"/>
        <end position="26"/>
    </location>
</feature>
<feature type="transmembrane region" description="Helical" evidence="5">
    <location>
        <begin position="122"/>
        <end position="147"/>
    </location>
</feature>
<gene>
    <name evidence="6" type="ORF">OSTLU_42358</name>
</gene>
<name>A4S1N2_OSTLU</name>
<reference evidence="6 7" key="1">
    <citation type="journal article" date="2007" name="Proc. Natl. Acad. Sci. U.S.A.">
        <title>The tiny eukaryote Ostreococcus provides genomic insights into the paradox of plankton speciation.</title>
        <authorList>
            <person name="Palenik B."/>
            <person name="Grimwood J."/>
            <person name="Aerts A."/>
            <person name="Rouze P."/>
            <person name="Salamov A."/>
            <person name="Putnam N."/>
            <person name="Dupont C."/>
            <person name="Jorgensen R."/>
            <person name="Derelle E."/>
            <person name="Rombauts S."/>
            <person name="Zhou K."/>
            <person name="Otillar R."/>
            <person name="Merchant S.S."/>
            <person name="Podell S."/>
            <person name="Gaasterland T."/>
            <person name="Napoli C."/>
            <person name="Gendler K."/>
            <person name="Manuell A."/>
            <person name="Tai V."/>
            <person name="Vallon O."/>
            <person name="Piganeau G."/>
            <person name="Jancek S."/>
            <person name="Heijde M."/>
            <person name="Jabbari K."/>
            <person name="Bowler C."/>
            <person name="Lohr M."/>
            <person name="Robbens S."/>
            <person name="Werner G."/>
            <person name="Dubchak I."/>
            <person name="Pazour G.J."/>
            <person name="Ren Q."/>
            <person name="Paulsen I."/>
            <person name="Delwiche C."/>
            <person name="Schmutz J."/>
            <person name="Rokhsar D."/>
            <person name="Van de Peer Y."/>
            <person name="Moreau H."/>
            <person name="Grigoriev I.V."/>
        </authorList>
    </citation>
    <scope>NUCLEOTIDE SEQUENCE [LARGE SCALE GENOMIC DNA]</scope>
    <source>
        <strain evidence="6 7">CCE9901</strain>
    </source>
</reference>
<evidence type="ECO:0000256" key="3">
    <source>
        <dbReference type="ARBA" id="ARBA00022989"/>
    </source>
</evidence>
<sequence length="269" mass="28383">DVGLAFGLVIMAGLSTAIGSAFVFCSARADTGVLARALGASAGVMIYVSFAEIYCVKSVEAFTEVCGSDGNCGWRYASLCFFGGLIFMYGLDFVVHKANDGGNVDLTDVHHKAIEAKTLKNMGVMTAIAIGLHNFPEGLATFVAALADPKLGAALAIAIAIHNVPEGICVAMPIYYATGSKWKGFWWSFLSGLSEPVGAIFGYAILNGNDMSPAAFGSLFGLVAGMMVFISVKELIPTALKYDPHDEYVTTYVFVGMAIMAASLILFYL</sequence>
<accession>A4S1N2</accession>
<keyword evidence="2 5" id="KW-0812">Transmembrane</keyword>
<evidence type="ECO:0000313" key="6">
    <source>
        <dbReference type="EMBL" id="ABO97688.1"/>
    </source>
</evidence>
<comment type="subcellular location">
    <subcellularLocation>
        <location evidence="1">Membrane</location>
        <topology evidence="1">Multi-pass membrane protein</topology>
    </subcellularLocation>
</comment>
<evidence type="ECO:0000256" key="1">
    <source>
        <dbReference type="ARBA" id="ARBA00004141"/>
    </source>
</evidence>
<dbReference type="eggNOG" id="KOG2474">
    <property type="taxonomic scope" value="Eukaryota"/>
</dbReference>
<evidence type="ECO:0000313" key="7">
    <source>
        <dbReference type="Proteomes" id="UP000001568"/>
    </source>
</evidence>
<feature type="transmembrane region" description="Helical" evidence="5">
    <location>
        <begin position="74"/>
        <end position="95"/>
    </location>
</feature>
<proteinExistence type="predicted"/>
<feature type="transmembrane region" description="Helical" evidence="5">
    <location>
        <begin position="184"/>
        <end position="206"/>
    </location>
</feature>
<dbReference type="EMBL" id="CP000588">
    <property type="protein sequence ID" value="ABO97688.1"/>
    <property type="molecule type" value="Genomic_DNA"/>
</dbReference>
<feature type="transmembrane region" description="Helical" evidence="5">
    <location>
        <begin position="248"/>
        <end position="268"/>
    </location>
</feature>
<evidence type="ECO:0000256" key="4">
    <source>
        <dbReference type="ARBA" id="ARBA00023136"/>
    </source>
</evidence>
<feature type="transmembrane region" description="Helical" evidence="5">
    <location>
        <begin position="153"/>
        <end position="177"/>
    </location>
</feature>
<dbReference type="OrthoDB" id="262547at2759"/>
<evidence type="ECO:0000256" key="2">
    <source>
        <dbReference type="ARBA" id="ARBA00022692"/>
    </source>
</evidence>